<keyword evidence="7 10" id="KW-0653">Protein transport</keyword>
<name>A0ABT8BQ30_9VIBR</name>
<feature type="transmembrane region" description="Helical" evidence="11">
    <location>
        <begin position="21"/>
        <end position="39"/>
    </location>
</feature>
<dbReference type="InterPro" id="IPR023229">
    <property type="entry name" value="T2SS_M_periplasmic_sf"/>
</dbReference>
<keyword evidence="9 10" id="KW-0472">Membrane</keyword>
<gene>
    <name evidence="12" type="ORF">QWZ16_02015</name>
</gene>
<keyword evidence="8 11" id="KW-1133">Transmembrane helix</keyword>
<dbReference type="RefSeq" id="WP_076589079.1">
    <property type="nucleotide sequence ID" value="NZ_JABEYA020000020.1"/>
</dbReference>
<evidence type="ECO:0000256" key="1">
    <source>
        <dbReference type="ARBA" id="ARBA00004377"/>
    </source>
</evidence>
<keyword evidence="13" id="KW-1185">Reference proteome</keyword>
<keyword evidence="6 11" id="KW-0812">Transmembrane</keyword>
<evidence type="ECO:0000313" key="12">
    <source>
        <dbReference type="EMBL" id="MDN3608554.1"/>
    </source>
</evidence>
<evidence type="ECO:0000256" key="4">
    <source>
        <dbReference type="ARBA" id="ARBA00022475"/>
    </source>
</evidence>
<proteinExistence type="inferred from homology"/>
<evidence type="ECO:0000256" key="7">
    <source>
        <dbReference type="ARBA" id="ARBA00022927"/>
    </source>
</evidence>
<comment type="subcellular location">
    <subcellularLocation>
        <location evidence="1">Cell inner membrane</location>
        <topology evidence="1">Single-pass membrane protein</topology>
    </subcellularLocation>
</comment>
<evidence type="ECO:0000256" key="5">
    <source>
        <dbReference type="ARBA" id="ARBA00022519"/>
    </source>
</evidence>
<protein>
    <recommendedName>
        <fullName evidence="10">Type II secretion system protein M</fullName>
        <shortName evidence="10">T2SS protein M</shortName>
    </recommendedName>
    <alternativeName>
        <fullName evidence="10">General secretion pathway protein M</fullName>
    </alternativeName>
</protein>
<comment type="caution">
    <text evidence="12">The sequence shown here is derived from an EMBL/GenBank/DDBJ whole genome shotgun (WGS) entry which is preliminary data.</text>
</comment>
<keyword evidence="3 10" id="KW-0813">Transport</keyword>
<dbReference type="Proteomes" id="UP001238540">
    <property type="component" value="Unassembled WGS sequence"/>
</dbReference>
<dbReference type="InterPro" id="IPR007690">
    <property type="entry name" value="T2SS_GspM"/>
</dbReference>
<dbReference type="EMBL" id="JAUFQC010000001">
    <property type="protein sequence ID" value="MDN3608554.1"/>
    <property type="molecule type" value="Genomic_DNA"/>
</dbReference>
<reference evidence="13" key="1">
    <citation type="journal article" date="2019" name="Int. J. Syst. Evol. Microbiol.">
        <title>The Global Catalogue of Microorganisms (GCM) 10K type strain sequencing project: providing services to taxonomists for standard genome sequencing and annotation.</title>
        <authorList>
            <consortium name="The Broad Institute Genomics Platform"/>
            <consortium name="The Broad Institute Genome Sequencing Center for Infectious Disease"/>
            <person name="Wu L."/>
            <person name="Ma J."/>
        </authorList>
    </citation>
    <scope>NUCLEOTIDE SEQUENCE [LARGE SCALE GENOMIC DNA]</scope>
    <source>
        <strain evidence="13">CECT 7398</strain>
    </source>
</reference>
<keyword evidence="5 10" id="KW-0997">Cell inner membrane</keyword>
<comment type="function">
    <text evidence="10">Inner membrane component of the type II secretion system required for the energy-dependent secretion of extracellular factors such as proteases and toxins from the periplasm.</text>
</comment>
<comment type="similarity">
    <text evidence="2 10">Belongs to the GSP M family.</text>
</comment>
<organism evidence="12 13">
    <name type="scientific">Vibrio ostreicida</name>
    <dbReference type="NCBI Taxonomy" id="526588"/>
    <lineage>
        <taxon>Bacteria</taxon>
        <taxon>Pseudomonadati</taxon>
        <taxon>Pseudomonadota</taxon>
        <taxon>Gammaproteobacteria</taxon>
        <taxon>Vibrionales</taxon>
        <taxon>Vibrionaceae</taxon>
        <taxon>Vibrio</taxon>
    </lineage>
</organism>
<evidence type="ECO:0000256" key="9">
    <source>
        <dbReference type="ARBA" id="ARBA00023136"/>
    </source>
</evidence>
<keyword evidence="4 10" id="KW-1003">Cell membrane</keyword>
<evidence type="ECO:0000256" key="11">
    <source>
        <dbReference type="SAM" id="Phobius"/>
    </source>
</evidence>
<evidence type="ECO:0000256" key="2">
    <source>
        <dbReference type="ARBA" id="ARBA00010637"/>
    </source>
</evidence>
<evidence type="ECO:0000256" key="8">
    <source>
        <dbReference type="ARBA" id="ARBA00022989"/>
    </source>
</evidence>
<accession>A0ABT8BQ30</accession>
<evidence type="ECO:0000256" key="10">
    <source>
        <dbReference type="PIRNR" id="PIRNR006291"/>
    </source>
</evidence>
<evidence type="ECO:0000313" key="13">
    <source>
        <dbReference type="Proteomes" id="UP001238540"/>
    </source>
</evidence>
<dbReference type="SUPFAM" id="SSF103054">
    <property type="entry name" value="General secretion pathway protein M, EpsM"/>
    <property type="match status" value="1"/>
</dbReference>
<dbReference type="Gene3D" id="3.30.1360.100">
    <property type="entry name" value="General secretion pathway protein M, EpsM"/>
    <property type="match status" value="1"/>
</dbReference>
<dbReference type="Pfam" id="PF04612">
    <property type="entry name" value="T2SSM"/>
    <property type="match status" value="1"/>
</dbReference>
<evidence type="ECO:0000256" key="6">
    <source>
        <dbReference type="ARBA" id="ARBA00022692"/>
    </source>
</evidence>
<dbReference type="PIRSF" id="PIRSF006291">
    <property type="entry name" value="GspM"/>
    <property type="match status" value="1"/>
</dbReference>
<evidence type="ECO:0000256" key="3">
    <source>
        <dbReference type="ARBA" id="ARBA00022448"/>
    </source>
</evidence>
<sequence>MKPLIASFQRWWLKASQREQRLLIACSVLLGMGLVYWGLVQPFSQRAEMATTRLQDEQKLLNWVKVKANNISDLRSQGGVTSSNLPINQAISSSASRFGAELVRVQPRGEELQVWIKPIPFNRFVGWMTFLKEKHGVSVTFMDIDKGDQAGTVEIKRLQFVKG</sequence>